<comment type="caution">
    <text evidence="2">The sequence shown here is derived from an EMBL/GenBank/DDBJ whole genome shotgun (WGS) entry which is preliminary data.</text>
</comment>
<organism evidence="2 3">
    <name type="scientific">Aureobasidium pullulans</name>
    <name type="common">Black yeast</name>
    <name type="synonym">Pullularia pullulans</name>
    <dbReference type="NCBI Taxonomy" id="5580"/>
    <lineage>
        <taxon>Eukaryota</taxon>
        <taxon>Fungi</taxon>
        <taxon>Dikarya</taxon>
        <taxon>Ascomycota</taxon>
        <taxon>Pezizomycotina</taxon>
        <taxon>Dothideomycetes</taxon>
        <taxon>Dothideomycetidae</taxon>
        <taxon>Dothideales</taxon>
        <taxon>Saccotheciaceae</taxon>
        <taxon>Aureobasidium</taxon>
    </lineage>
</organism>
<name>A0ABR0TL60_AURPU</name>
<gene>
    <name evidence="2" type="ORF">QM012_007923</name>
</gene>
<feature type="compositionally biased region" description="Low complexity" evidence="1">
    <location>
        <begin position="1"/>
        <end position="15"/>
    </location>
</feature>
<feature type="compositionally biased region" description="Low complexity" evidence="1">
    <location>
        <begin position="166"/>
        <end position="182"/>
    </location>
</feature>
<dbReference type="Proteomes" id="UP001341245">
    <property type="component" value="Unassembled WGS sequence"/>
</dbReference>
<evidence type="ECO:0000313" key="3">
    <source>
        <dbReference type="Proteomes" id="UP001341245"/>
    </source>
</evidence>
<feature type="region of interest" description="Disordered" evidence="1">
    <location>
        <begin position="149"/>
        <end position="188"/>
    </location>
</feature>
<evidence type="ECO:0000313" key="2">
    <source>
        <dbReference type="EMBL" id="KAK6005144.1"/>
    </source>
</evidence>
<proteinExistence type="predicted"/>
<reference evidence="2 3" key="1">
    <citation type="submission" date="2023-11" db="EMBL/GenBank/DDBJ databases">
        <title>Draft genome sequence and annotation of the polyextremotolerant black yeast-like fungus Aureobasidium pullulans NRRL 62042.</title>
        <authorList>
            <person name="Dielentheis-Frenken M.R.E."/>
            <person name="Wibberg D."/>
            <person name="Blank L.M."/>
            <person name="Tiso T."/>
        </authorList>
    </citation>
    <scope>NUCLEOTIDE SEQUENCE [LARGE SCALE GENOMIC DNA]</scope>
    <source>
        <strain evidence="2 3">NRRL 62042</strain>
    </source>
</reference>
<evidence type="ECO:0000256" key="1">
    <source>
        <dbReference type="SAM" id="MobiDB-lite"/>
    </source>
</evidence>
<dbReference type="EMBL" id="JASGXD010000006">
    <property type="protein sequence ID" value="KAK6005144.1"/>
    <property type="molecule type" value="Genomic_DNA"/>
</dbReference>
<protein>
    <recommendedName>
        <fullName evidence="4">Transcription factor domain-containing protein</fullName>
    </recommendedName>
</protein>
<feature type="region of interest" description="Disordered" evidence="1">
    <location>
        <begin position="1"/>
        <end position="20"/>
    </location>
</feature>
<accession>A0ABR0TL60</accession>
<sequence>MQNSSGPPFSLSGSGRDSQTIDDDFCDIEVIPPVRSATTQPYGRIYSDSLLRNHVPFPDTSAISSAPHPHLTQPLPEEPILDPDFDPSLNIVELDAGVLDLNVFDDIGELSHQAANGLLSPTTHFDAAVWAMQPPPNISESLEGLPPTICGSLGHASQHNKEPLPSVSGPSSSSSMNALSNSQAESTDNSHSLLNNYSLSIDWPSIYKGYWANNCMTALHPVFNDMSNLITRVPALEDAVVALAACNLGRMSPKRRHTELVRGVPYQPHPEHWASSQQYYRSALAMTRRLKVVAAGDLQSKGLLAILILCLNLESSIGNFSGFHAHSQGIIEIIQRLAVGLDPTSPLIPLLAAWMQARYHTWWTRLYFSTFAFQLEQPTLSAPSFLEDDLKSGSTRRAMIMSILCESHRIHQKMLLGTFPLASDVSAASRPSTGSVSQWYKTGMYQELLRLQAEKLDRWEHSLPFADLPVSLEGETEFLESEGLLVNPVRFSSHHAAMNYAYYISAQLMQNAPIDLSGEHITDSDHFVILLLRIAAGISHQTCLRDNTYTIGLSSLLLAALLHTCSLDIGVWIENWLQGFHTDGQSPALEEGSFPLQQIVVVVTVINQQRRLGRNVFAISQAEDDGGGKGKADSYHSQDIKVVWLHGRERATGALFQEPVHFDL</sequence>
<keyword evidence="3" id="KW-1185">Reference proteome</keyword>
<evidence type="ECO:0008006" key="4">
    <source>
        <dbReference type="Google" id="ProtNLM"/>
    </source>
</evidence>